<keyword evidence="3" id="KW-1185">Reference proteome</keyword>
<keyword evidence="1" id="KW-1133">Transmembrane helix</keyword>
<evidence type="ECO:0000256" key="1">
    <source>
        <dbReference type="SAM" id="Phobius"/>
    </source>
</evidence>
<evidence type="ECO:0000313" key="2">
    <source>
        <dbReference type="EMBL" id="PIO68626.1"/>
    </source>
</evidence>
<organism evidence="2 3">
    <name type="scientific">Teladorsagia circumcincta</name>
    <name type="common">Brown stomach worm</name>
    <name type="synonym">Ostertagia circumcincta</name>
    <dbReference type="NCBI Taxonomy" id="45464"/>
    <lineage>
        <taxon>Eukaryota</taxon>
        <taxon>Metazoa</taxon>
        <taxon>Ecdysozoa</taxon>
        <taxon>Nematoda</taxon>
        <taxon>Chromadorea</taxon>
        <taxon>Rhabditida</taxon>
        <taxon>Rhabditina</taxon>
        <taxon>Rhabditomorpha</taxon>
        <taxon>Strongyloidea</taxon>
        <taxon>Trichostrongylidae</taxon>
        <taxon>Teladorsagia</taxon>
    </lineage>
</organism>
<dbReference type="OrthoDB" id="425619at2759"/>
<name>A0A2G9UEH9_TELCI</name>
<keyword evidence="1" id="KW-0472">Membrane</keyword>
<protein>
    <submittedName>
        <fullName evidence="2">Uncharacterized protein</fullName>
    </submittedName>
</protein>
<proteinExistence type="predicted"/>
<feature type="transmembrane region" description="Helical" evidence="1">
    <location>
        <begin position="59"/>
        <end position="80"/>
    </location>
</feature>
<dbReference type="EMBL" id="KZ347008">
    <property type="protein sequence ID" value="PIO68626.1"/>
    <property type="molecule type" value="Genomic_DNA"/>
</dbReference>
<accession>A0A2G9UEH9</accession>
<sequence>MDSRTGGKSPACDGIGIADIGVYDDVYYMQNSALLPAATGYFSKILSQSQQEEALHIELFAMISAFAVLSTAIISGCYATTNRSSICTLRHCKSQDNPARWVVELQNFDITIEYRKWSSDVIADRLSRNANPSNSFVCDSEKR</sequence>
<dbReference type="AlphaFoldDB" id="A0A2G9UEH9"/>
<keyword evidence="1" id="KW-0812">Transmembrane</keyword>
<gene>
    <name evidence="2" type="ORF">TELCIR_09576</name>
</gene>
<evidence type="ECO:0000313" key="3">
    <source>
        <dbReference type="Proteomes" id="UP000230423"/>
    </source>
</evidence>
<reference evidence="2 3" key="1">
    <citation type="submission" date="2015-09" db="EMBL/GenBank/DDBJ databases">
        <title>Draft genome of the parasitic nematode Teladorsagia circumcincta isolate WARC Sus (inbred).</title>
        <authorList>
            <person name="Mitreva M."/>
        </authorList>
    </citation>
    <scope>NUCLEOTIDE SEQUENCE [LARGE SCALE GENOMIC DNA]</scope>
    <source>
        <strain evidence="2 3">S</strain>
    </source>
</reference>
<dbReference type="Proteomes" id="UP000230423">
    <property type="component" value="Unassembled WGS sequence"/>
</dbReference>